<organism evidence="1 2">
    <name type="scientific">Camellia lanceoleosa</name>
    <dbReference type="NCBI Taxonomy" id="1840588"/>
    <lineage>
        <taxon>Eukaryota</taxon>
        <taxon>Viridiplantae</taxon>
        <taxon>Streptophyta</taxon>
        <taxon>Embryophyta</taxon>
        <taxon>Tracheophyta</taxon>
        <taxon>Spermatophyta</taxon>
        <taxon>Magnoliopsida</taxon>
        <taxon>eudicotyledons</taxon>
        <taxon>Gunneridae</taxon>
        <taxon>Pentapetalae</taxon>
        <taxon>asterids</taxon>
        <taxon>Ericales</taxon>
        <taxon>Theaceae</taxon>
        <taxon>Camellia</taxon>
    </lineage>
</organism>
<reference evidence="1 2" key="1">
    <citation type="journal article" date="2022" name="Plant J.">
        <title>Chromosome-level genome of Camellia lanceoleosa provides a valuable resource for understanding genome evolution and self-incompatibility.</title>
        <authorList>
            <person name="Gong W."/>
            <person name="Xiao S."/>
            <person name="Wang L."/>
            <person name="Liao Z."/>
            <person name="Chang Y."/>
            <person name="Mo W."/>
            <person name="Hu G."/>
            <person name="Li W."/>
            <person name="Zhao G."/>
            <person name="Zhu H."/>
            <person name="Hu X."/>
            <person name="Ji K."/>
            <person name="Xiang X."/>
            <person name="Song Q."/>
            <person name="Yuan D."/>
            <person name="Jin S."/>
            <person name="Zhang L."/>
        </authorList>
    </citation>
    <scope>NUCLEOTIDE SEQUENCE [LARGE SCALE GENOMIC DNA]</scope>
    <source>
        <strain evidence="1">SQ_2022a</strain>
    </source>
</reference>
<keyword evidence="2" id="KW-1185">Reference proteome</keyword>
<dbReference type="EMBL" id="CM045766">
    <property type="protein sequence ID" value="KAI8003306.1"/>
    <property type="molecule type" value="Genomic_DNA"/>
</dbReference>
<sequence length="118" mass="13421">MITFMKSIHSQVRTQIEKSNAKYKVVGDVDRRRVVFEVGDLVWVVLSKKRYPHGAYTKLGHKKVGPCEVLRKINDNAYQVKLLPHLGISDAFNVQHLIPYFPDASSIDDTSTPCRIVP</sequence>
<dbReference type="Proteomes" id="UP001060215">
    <property type="component" value="Chromosome 9"/>
</dbReference>
<proteinExistence type="predicted"/>
<gene>
    <name evidence="1" type="ORF">LOK49_LG08G02502</name>
</gene>
<evidence type="ECO:0000313" key="2">
    <source>
        <dbReference type="Proteomes" id="UP001060215"/>
    </source>
</evidence>
<comment type="caution">
    <text evidence="1">The sequence shown here is derived from an EMBL/GenBank/DDBJ whole genome shotgun (WGS) entry which is preliminary data.</text>
</comment>
<protein>
    <submittedName>
        <fullName evidence="1">Transposon Ty3-G Gag-Pol polyprotein</fullName>
    </submittedName>
</protein>
<accession>A0ACC0GT70</accession>
<name>A0ACC0GT70_9ERIC</name>
<evidence type="ECO:0000313" key="1">
    <source>
        <dbReference type="EMBL" id="KAI8003306.1"/>
    </source>
</evidence>